<feature type="region of interest" description="Disordered" evidence="1">
    <location>
        <begin position="1"/>
        <end position="76"/>
    </location>
</feature>
<proteinExistence type="predicted"/>
<accession>A0A9W6YC22</accession>
<dbReference type="OrthoDB" id="128577at2759"/>
<dbReference type="Proteomes" id="UP001165121">
    <property type="component" value="Unassembled WGS sequence"/>
</dbReference>
<evidence type="ECO:0000313" key="2">
    <source>
        <dbReference type="EMBL" id="GMF58534.1"/>
    </source>
</evidence>
<sequence>MGSPNSKDDGGRARLSGDGERSSFGFSDSGSSHKVLSFDESGQRARVELIEDHYEGGRDEGPGDGSNVQTQVIRSVGEDGSVVTKTVRTTRRTALTDGVATTTVEVQTTTETESKDGAKSTSVATETHTEIGGGTLASEAEEKAPAVHVGETESEREERPSVARAREKAKVLQAVAPTICVVSGSSGQARRNALLDGSTGACACILS</sequence>
<feature type="compositionally biased region" description="Low complexity" evidence="1">
    <location>
        <begin position="22"/>
        <end position="32"/>
    </location>
</feature>
<comment type="caution">
    <text evidence="2">The sequence shown here is derived from an EMBL/GenBank/DDBJ whole genome shotgun (WGS) entry which is preliminary data.</text>
</comment>
<gene>
    <name evidence="2" type="ORF">Pfra01_002516700</name>
</gene>
<feature type="compositionally biased region" description="Basic and acidic residues" evidence="1">
    <location>
        <begin position="1"/>
        <end position="21"/>
    </location>
</feature>
<dbReference type="EMBL" id="BSXT01004674">
    <property type="protein sequence ID" value="GMF58534.1"/>
    <property type="molecule type" value="Genomic_DNA"/>
</dbReference>
<evidence type="ECO:0000256" key="1">
    <source>
        <dbReference type="SAM" id="MobiDB-lite"/>
    </source>
</evidence>
<feature type="region of interest" description="Disordered" evidence="1">
    <location>
        <begin position="104"/>
        <end position="165"/>
    </location>
</feature>
<feature type="compositionally biased region" description="Basic and acidic residues" evidence="1">
    <location>
        <begin position="140"/>
        <end position="165"/>
    </location>
</feature>
<keyword evidence="3" id="KW-1185">Reference proteome</keyword>
<protein>
    <submittedName>
        <fullName evidence="2">Unnamed protein product</fullName>
    </submittedName>
</protein>
<organism evidence="2 3">
    <name type="scientific">Phytophthora fragariaefolia</name>
    <dbReference type="NCBI Taxonomy" id="1490495"/>
    <lineage>
        <taxon>Eukaryota</taxon>
        <taxon>Sar</taxon>
        <taxon>Stramenopiles</taxon>
        <taxon>Oomycota</taxon>
        <taxon>Peronosporomycetes</taxon>
        <taxon>Peronosporales</taxon>
        <taxon>Peronosporaceae</taxon>
        <taxon>Phytophthora</taxon>
    </lineage>
</organism>
<feature type="compositionally biased region" description="Basic and acidic residues" evidence="1">
    <location>
        <begin position="41"/>
        <end position="61"/>
    </location>
</feature>
<reference evidence="2" key="1">
    <citation type="submission" date="2023-04" db="EMBL/GenBank/DDBJ databases">
        <title>Phytophthora fragariaefolia NBRC 109709.</title>
        <authorList>
            <person name="Ichikawa N."/>
            <person name="Sato H."/>
            <person name="Tonouchi N."/>
        </authorList>
    </citation>
    <scope>NUCLEOTIDE SEQUENCE</scope>
    <source>
        <strain evidence="2">NBRC 109709</strain>
    </source>
</reference>
<name>A0A9W6YC22_9STRA</name>
<evidence type="ECO:0000313" key="3">
    <source>
        <dbReference type="Proteomes" id="UP001165121"/>
    </source>
</evidence>
<dbReference type="AlphaFoldDB" id="A0A9W6YC22"/>